<feature type="domain" description="FAD-dependent oxidoreductase 2 FAD-binding" evidence="5">
    <location>
        <begin position="28"/>
        <end position="400"/>
    </location>
</feature>
<name>A0A212KBW7_9BACT</name>
<gene>
    <name evidence="7" type="ORF">KM92DES2_12638</name>
</gene>
<keyword evidence="2" id="KW-0285">Flavoprotein</keyword>
<dbReference type="GO" id="GO:0009061">
    <property type="term" value="P:anaerobic respiration"/>
    <property type="evidence" value="ECO:0007669"/>
    <property type="project" value="TreeGrafter"/>
</dbReference>
<comment type="cofactor">
    <cofactor evidence="1">
        <name>FAD</name>
        <dbReference type="ChEBI" id="CHEBI:57692"/>
    </cofactor>
</comment>
<dbReference type="Gene3D" id="1.20.58.100">
    <property type="entry name" value="Fumarate reductase/succinate dehydrogenase flavoprotein-like, C-terminal domain"/>
    <property type="match status" value="1"/>
</dbReference>
<dbReference type="InterPro" id="IPR037099">
    <property type="entry name" value="Fum_R/Succ_DH_flav-like_C_sf"/>
</dbReference>
<sequence length="590" mass="65136">MARIKTTHAVDFRPTSLNDIETVEVTADLLIIGGGNAGCFVATETARLNPAAKIVIVEKADIMRSGACSAGMDAINTYIPPNKTPEDLVRWSRSQVGGGPLREDLALSNAQELNECVEDLERWGLPILRDEQGNIRYRGKWDISIHGEQLKPIMAEKALETGADVYNRVAATGLLVHNGRCTGATGFGVRDGKFYVFRARATVVSTGGAGTLYKSYTADSTDSGSQIWMCPYCVGSGYAMGLRQGAELSSLEQRWVATRTKDFCGPVDTISVGYGAPIINSLGERVMSRYASLGGDAAPRYIRANAPMEEWLNGRGPCFCDTTNMTPEKTKAMMEDYLNERPSFVLFLASRGQDPSKEPIEIFGSDPYIMGGHTGGGYWVDMERMTTLPGLFAAGETAGGNPNKFVGGCCAEGKLAARGALAYMAVSDAPELDAAQIAQEKERVYAPLLTREEEGVSPLEMKERLQRLMDEYAGGSSQFYRVNEQQLDYALRHIKILQSQFKHLRARDLHDLMQANETMDRVDVAEAVVHHLKARKETRWAGWQTRSDYPQRDDENFDCFVESRRDPATGEMTTFTRPYEQLLPGDRYKP</sequence>
<evidence type="ECO:0000313" key="7">
    <source>
        <dbReference type="EMBL" id="SBW09180.1"/>
    </source>
</evidence>
<dbReference type="Gene3D" id="3.90.700.10">
    <property type="entry name" value="Succinate dehydrogenase/fumarate reductase flavoprotein, catalytic domain"/>
    <property type="match status" value="1"/>
</dbReference>
<dbReference type="Gene3D" id="3.50.50.60">
    <property type="entry name" value="FAD/NAD(P)-binding domain"/>
    <property type="match status" value="1"/>
</dbReference>
<dbReference type="RefSeq" id="WP_227118863.1">
    <property type="nucleotide sequence ID" value="NZ_CAKSVL010000018.1"/>
</dbReference>
<protein>
    <submittedName>
        <fullName evidence="7">Putative adenylylsulfate reductase, alpha subunit</fullName>
    </submittedName>
</protein>
<dbReference type="SUPFAM" id="SSF56425">
    <property type="entry name" value="Succinate dehydrogenase/fumarate reductase flavoprotein, catalytic domain"/>
    <property type="match status" value="1"/>
</dbReference>
<feature type="active site" description="Proton acceptor" evidence="4">
    <location>
        <position position="300"/>
    </location>
</feature>
<evidence type="ECO:0000256" key="1">
    <source>
        <dbReference type="ARBA" id="ARBA00001974"/>
    </source>
</evidence>
<dbReference type="AlphaFoldDB" id="A0A212KBW7"/>
<dbReference type="NCBIfam" id="NF005331">
    <property type="entry name" value="PRK06854.1-2"/>
    <property type="match status" value="1"/>
</dbReference>
<evidence type="ECO:0000256" key="2">
    <source>
        <dbReference type="ARBA" id="ARBA00022630"/>
    </source>
</evidence>
<dbReference type="InterPro" id="IPR036188">
    <property type="entry name" value="FAD/NAD-bd_sf"/>
</dbReference>
<dbReference type="InterPro" id="IPR003953">
    <property type="entry name" value="FAD-dep_OxRdtase_2_FAD-bd"/>
</dbReference>
<dbReference type="GO" id="GO:0000104">
    <property type="term" value="F:succinate dehydrogenase activity"/>
    <property type="evidence" value="ECO:0007669"/>
    <property type="project" value="TreeGrafter"/>
</dbReference>
<dbReference type="InterPro" id="IPR015939">
    <property type="entry name" value="Fum_Rdtase/Succ_DH_flav-like_C"/>
</dbReference>
<dbReference type="GO" id="GO:0050660">
    <property type="term" value="F:flavin adenine dinucleotide binding"/>
    <property type="evidence" value="ECO:0007669"/>
    <property type="project" value="TreeGrafter"/>
</dbReference>
<dbReference type="PANTHER" id="PTHR11632">
    <property type="entry name" value="SUCCINATE DEHYDROGENASE 2 FLAVOPROTEIN SUBUNIT"/>
    <property type="match status" value="1"/>
</dbReference>
<dbReference type="EMBL" id="FLUP01000001">
    <property type="protein sequence ID" value="SBW09180.1"/>
    <property type="molecule type" value="Genomic_DNA"/>
</dbReference>
<dbReference type="GO" id="GO:0009055">
    <property type="term" value="F:electron transfer activity"/>
    <property type="evidence" value="ECO:0007669"/>
    <property type="project" value="TreeGrafter"/>
</dbReference>
<dbReference type="Pfam" id="PF02910">
    <property type="entry name" value="Succ_DH_flav_C"/>
    <property type="match status" value="1"/>
</dbReference>
<dbReference type="SUPFAM" id="SSF46977">
    <property type="entry name" value="Succinate dehydrogenase/fumarate reductase flavoprotein C-terminal domain"/>
    <property type="match status" value="1"/>
</dbReference>
<keyword evidence="3" id="KW-0560">Oxidoreductase</keyword>
<proteinExistence type="predicted"/>
<feature type="domain" description="Fumarate reductase/succinate dehydrogenase flavoprotein-like C-terminal" evidence="6">
    <location>
        <begin position="463"/>
        <end position="565"/>
    </location>
</feature>
<evidence type="ECO:0000256" key="4">
    <source>
        <dbReference type="PIRSR" id="PIRSR000171-1"/>
    </source>
</evidence>
<dbReference type="SUPFAM" id="SSF51905">
    <property type="entry name" value="FAD/NAD(P)-binding domain"/>
    <property type="match status" value="1"/>
</dbReference>
<evidence type="ECO:0000256" key="3">
    <source>
        <dbReference type="ARBA" id="ARBA00023002"/>
    </source>
</evidence>
<dbReference type="PIRSF" id="PIRSF000171">
    <property type="entry name" value="SDHA_APRA_LASPO"/>
    <property type="match status" value="1"/>
</dbReference>
<dbReference type="PRINTS" id="PR00368">
    <property type="entry name" value="FADPNR"/>
</dbReference>
<dbReference type="GO" id="GO:0005886">
    <property type="term" value="C:plasma membrane"/>
    <property type="evidence" value="ECO:0007669"/>
    <property type="project" value="TreeGrafter"/>
</dbReference>
<accession>A0A212KBW7</accession>
<dbReference type="PANTHER" id="PTHR11632:SF51">
    <property type="entry name" value="SUCCINATE DEHYDROGENASE [UBIQUINONE] FLAVOPROTEIN SUBUNIT, MITOCHONDRIAL"/>
    <property type="match status" value="1"/>
</dbReference>
<dbReference type="InterPro" id="IPR027477">
    <property type="entry name" value="Succ_DH/fumarate_Rdtase_cat_sf"/>
</dbReference>
<evidence type="ECO:0000259" key="5">
    <source>
        <dbReference type="Pfam" id="PF00890"/>
    </source>
</evidence>
<reference evidence="7" key="1">
    <citation type="submission" date="2016-04" db="EMBL/GenBank/DDBJ databases">
        <authorList>
            <person name="Evans L.H."/>
            <person name="Alamgir A."/>
            <person name="Owens N."/>
            <person name="Weber N.D."/>
            <person name="Virtaneva K."/>
            <person name="Barbian K."/>
            <person name="Babar A."/>
            <person name="Rosenke K."/>
        </authorList>
    </citation>
    <scope>NUCLEOTIDE SEQUENCE</scope>
    <source>
        <strain evidence="7">92-2</strain>
    </source>
</reference>
<dbReference type="Pfam" id="PF00890">
    <property type="entry name" value="FAD_binding_2"/>
    <property type="match status" value="1"/>
</dbReference>
<evidence type="ECO:0000259" key="6">
    <source>
        <dbReference type="Pfam" id="PF02910"/>
    </source>
</evidence>
<organism evidence="7">
    <name type="scientific">uncultured Desulfovibrio sp</name>
    <dbReference type="NCBI Taxonomy" id="167968"/>
    <lineage>
        <taxon>Bacteria</taxon>
        <taxon>Pseudomonadati</taxon>
        <taxon>Thermodesulfobacteriota</taxon>
        <taxon>Desulfovibrionia</taxon>
        <taxon>Desulfovibrionales</taxon>
        <taxon>Desulfovibrionaceae</taxon>
        <taxon>Desulfovibrio</taxon>
        <taxon>environmental samples</taxon>
    </lineage>
</organism>
<dbReference type="InterPro" id="IPR030664">
    <property type="entry name" value="SdhA/FrdA/AprA"/>
</dbReference>